<feature type="region of interest" description="Disordered" evidence="1">
    <location>
        <begin position="310"/>
        <end position="356"/>
    </location>
</feature>
<comment type="caution">
    <text evidence="2">The sequence shown here is derived from an EMBL/GenBank/DDBJ whole genome shotgun (WGS) entry which is preliminary data.</text>
</comment>
<keyword evidence="3" id="KW-1185">Reference proteome</keyword>
<feature type="compositionally biased region" description="Basic and acidic residues" evidence="1">
    <location>
        <begin position="310"/>
        <end position="336"/>
    </location>
</feature>
<organism evidence="2 3">
    <name type="scientific">Penicillium subrubescens</name>
    <dbReference type="NCBI Taxonomy" id="1316194"/>
    <lineage>
        <taxon>Eukaryota</taxon>
        <taxon>Fungi</taxon>
        <taxon>Dikarya</taxon>
        <taxon>Ascomycota</taxon>
        <taxon>Pezizomycotina</taxon>
        <taxon>Eurotiomycetes</taxon>
        <taxon>Eurotiomycetidae</taxon>
        <taxon>Eurotiales</taxon>
        <taxon>Aspergillaceae</taxon>
        <taxon>Penicillium</taxon>
    </lineage>
</organism>
<reference evidence="2 3" key="1">
    <citation type="submission" date="2016-10" db="EMBL/GenBank/DDBJ databases">
        <title>Genome sequence of the ascomycete fungus Penicillium subrubescens.</title>
        <authorList>
            <person name="De Vries R.P."/>
            <person name="Peng M."/>
            <person name="Dilokpimol A."/>
            <person name="Hilden K."/>
            <person name="Makela M.R."/>
            <person name="Grigoriev I."/>
            <person name="Riley R."/>
            <person name="Granchi Z."/>
        </authorList>
    </citation>
    <scope>NUCLEOTIDE SEQUENCE [LARGE SCALE GENOMIC DNA]</scope>
    <source>
        <strain evidence="2 3">CBS 132785</strain>
    </source>
</reference>
<protein>
    <submittedName>
        <fullName evidence="2">Uncharacterized protein</fullName>
    </submittedName>
</protein>
<dbReference type="Proteomes" id="UP000186955">
    <property type="component" value="Unassembled WGS sequence"/>
</dbReference>
<evidence type="ECO:0000313" key="2">
    <source>
        <dbReference type="EMBL" id="OKP13678.1"/>
    </source>
</evidence>
<dbReference type="STRING" id="1316194.A0A1Q5UMF2"/>
<dbReference type="AlphaFoldDB" id="A0A1Q5UMF2"/>
<sequence>MSFYVNNVYYALTPNKPLEFRSDETGEITIVLECDSFEIAPFTVALKGAAVAPVIVDPLIKAKAKLLTIKDGNNLSKIVIKLEDGTTKPLLPSTVTEKHRKKAAQTLVQLGERLFWTVPSRAIPVAHNPTGAHITSKTARMPLRRTTHRPPTSAVSVTTCSRSSRDREVNDVKDVVDQFKADVTDHLSDLDPVDAIKKTLALCNVVLLKTAKKVLVPILDLNKEILQAVLDGVDTRIDIPVITWLYQKVTGQKEMPVLDLFSLLCAIPSTIVYMLVSGKAPFPDDTILRELQRLQNLNLKARTVPRGLESDEKGLERIGDASEEPQHQGLPEEAKSDRRHRQYRDSPRLLCLDKNG</sequence>
<evidence type="ECO:0000256" key="1">
    <source>
        <dbReference type="SAM" id="MobiDB-lite"/>
    </source>
</evidence>
<evidence type="ECO:0000313" key="3">
    <source>
        <dbReference type="Proteomes" id="UP000186955"/>
    </source>
</evidence>
<accession>A0A1Q5UMF2</accession>
<name>A0A1Q5UMF2_9EURO</name>
<proteinExistence type="predicted"/>
<gene>
    <name evidence="2" type="ORF">PENSUB_869</name>
</gene>
<dbReference type="EMBL" id="MNBE01000128">
    <property type="protein sequence ID" value="OKP13678.1"/>
    <property type="molecule type" value="Genomic_DNA"/>
</dbReference>